<gene>
    <name evidence="1" type="ORF">HPB47_015065</name>
</gene>
<evidence type="ECO:0000313" key="2">
    <source>
        <dbReference type="Proteomes" id="UP000805193"/>
    </source>
</evidence>
<evidence type="ECO:0000313" key="1">
    <source>
        <dbReference type="EMBL" id="KAG0443302.1"/>
    </source>
</evidence>
<keyword evidence="2" id="KW-1185">Reference proteome</keyword>
<dbReference type="EMBL" id="JABSTQ010003599">
    <property type="protein sequence ID" value="KAG0443302.1"/>
    <property type="molecule type" value="Genomic_DNA"/>
</dbReference>
<dbReference type="Proteomes" id="UP000805193">
    <property type="component" value="Unassembled WGS sequence"/>
</dbReference>
<organism evidence="1 2">
    <name type="scientific">Ixodes persulcatus</name>
    <name type="common">Taiga tick</name>
    <dbReference type="NCBI Taxonomy" id="34615"/>
    <lineage>
        <taxon>Eukaryota</taxon>
        <taxon>Metazoa</taxon>
        <taxon>Ecdysozoa</taxon>
        <taxon>Arthropoda</taxon>
        <taxon>Chelicerata</taxon>
        <taxon>Arachnida</taxon>
        <taxon>Acari</taxon>
        <taxon>Parasitiformes</taxon>
        <taxon>Ixodida</taxon>
        <taxon>Ixodoidea</taxon>
        <taxon>Ixodidae</taxon>
        <taxon>Ixodinae</taxon>
        <taxon>Ixodes</taxon>
    </lineage>
</organism>
<protein>
    <submittedName>
        <fullName evidence="1">Uncharacterized protein</fullName>
    </submittedName>
</protein>
<comment type="caution">
    <text evidence="1">The sequence shown here is derived from an EMBL/GenBank/DDBJ whole genome shotgun (WGS) entry which is preliminary data.</text>
</comment>
<proteinExistence type="predicted"/>
<accession>A0AC60QUF5</accession>
<sequence length="129" mass="14422">MACLMDLRGGSCSGSSMEPTIQNNDIILTEQVSVHMHNIRRGDIIVAKCPTNPRQYICKRVVAVYGDDPVSIFSMRKIPRGHVWLEGDNKGNSTDSRVYGPVPLGLVRGKAVCRVWPYHRATFFRSETS</sequence>
<name>A0AC60QUF5_IXOPE</name>
<reference evidence="1 2" key="1">
    <citation type="journal article" date="2020" name="Cell">
        <title>Large-Scale Comparative Analyses of Tick Genomes Elucidate Their Genetic Diversity and Vector Capacities.</title>
        <authorList>
            <consortium name="Tick Genome and Microbiome Consortium (TIGMIC)"/>
            <person name="Jia N."/>
            <person name="Wang J."/>
            <person name="Shi W."/>
            <person name="Du L."/>
            <person name="Sun Y."/>
            <person name="Zhan W."/>
            <person name="Jiang J.F."/>
            <person name="Wang Q."/>
            <person name="Zhang B."/>
            <person name="Ji P."/>
            <person name="Bell-Sakyi L."/>
            <person name="Cui X.M."/>
            <person name="Yuan T.T."/>
            <person name="Jiang B.G."/>
            <person name="Yang W.F."/>
            <person name="Lam T.T."/>
            <person name="Chang Q.C."/>
            <person name="Ding S.J."/>
            <person name="Wang X.J."/>
            <person name="Zhu J.G."/>
            <person name="Ruan X.D."/>
            <person name="Zhao L."/>
            <person name="Wei J.T."/>
            <person name="Ye R.Z."/>
            <person name="Que T.C."/>
            <person name="Du C.H."/>
            <person name="Zhou Y.H."/>
            <person name="Cheng J.X."/>
            <person name="Dai P.F."/>
            <person name="Guo W.B."/>
            <person name="Han X.H."/>
            <person name="Huang E.J."/>
            <person name="Li L.F."/>
            <person name="Wei W."/>
            <person name="Gao Y.C."/>
            <person name="Liu J.Z."/>
            <person name="Shao H.Z."/>
            <person name="Wang X."/>
            <person name="Wang C.C."/>
            <person name="Yang T.C."/>
            <person name="Huo Q.B."/>
            <person name="Li W."/>
            <person name="Chen H.Y."/>
            <person name="Chen S.E."/>
            <person name="Zhou L.G."/>
            <person name="Ni X.B."/>
            <person name="Tian J.H."/>
            <person name="Sheng Y."/>
            <person name="Liu T."/>
            <person name="Pan Y.S."/>
            <person name="Xia L.Y."/>
            <person name="Li J."/>
            <person name="Zhao F."/>
            <person name="Cao W.C."/>
        </authorList>
    </citation>
    <scope>NUCLEOTIDE SEQUENCE [LARGE SCALE GENOMIC DNA]</scope>
    <source>
        <strain evidence="1">Iper-2018</strain>
    </source>
</reference>